<dbReference type="Proteomes" id="UP000176547">
    <property type="component" value="Unassembled WGS sequence"/>
</dbReference>
<proteinExistence type="predicted"/>
<evidence type="ECO:0000313" key="3">
    <source>
        <dbReference type="Proteomes" id="UP000176547"/>
    </source>
</evidence>
<name>A0A1F5NAK6_9BACT</name>
<keyword evidence="1" id="KW-0472">Membrane</keyword>
<reference evidence="2 3" key="1">
    <citation type="journal article" date="2016" name="Nat. Commun.">
        <title>Thousands of microbial genomes shed light on interconnected biogeochemical processes in an aquifer system.</title>
        <authorList>
            <person name="Anantharaman K."/>
            <person name="Brown C.T."/>
            <person name="Hug L.A."/>
            <person name="Sharon I."/>
            <person name="Castelle C.J."/>
            <person name="Probst A.J."/>
            <person name="Thomas B.C."/>
            <person name="Singh A."/>
            <person name="Wilkins M.J."/>
            <person name="Karaoz U."/>
            <person name="Brodie E.L."/>
            <person name="Williams K.H."/>
            <person name="Hubbard S.S."/>
            <person name="Banfield J.F."/>
        </authorList>
    </citation>
    <scope>NUCLEOTIDE SEQUENCE [LARGE SCALE GENOMIC DNA]</scope>
</reference>
<feature type="transmembrane region" description="Helical" evidence="1">
    <location>
        <begin position="25"/>
        <end position="47"/>
    </location>
</feature>
<protein>
    <recommendedName>
        <fullName evidence="4">PilN domain-containing protein</fullName>
    </recommendedName>
</protein>
<keyword evidence="1" id="KW-1133">Transmembrane helix</keyword>
<evidence type="ECO:0008006" key="4">
    <source>
        <dbReference type="Google" id="ProtNLM"/>
    </source>
</evidence>
<gene>
    <name evidence="2" type="ORF">A3K06_02395</name>
</gene>
<dbReference type="EMBL" id="MFEG01000052">
    <property type="protein sequence ID" value="OGE74598.1"/>
    <property type="molecule type" value="Genomic_DNA"/>
</dbReference>
<evidence type="ECO:0000313" key="2">
    <source>
        <dbReference type="EMBL" id="OGE74598.1"/>
    </source>
</evidence>
<accession>A0A1F5NAK6</accession>
<keyword evidence="1" id="KW-0812">Transmembrane</keyword>
<dbReference type="AlphaFoldDB" id="A0A1F5NAK6"/>
<comment type="caution">
    <text evidence="2">The sequence shown here is derived from an EMBL/GenBank/DDBJ whole genome shotgun (WGS) entry which is preliminary data.</text>
</comment>
<evidence type="ECO:0000256" key="1">
    <source>
        <dbReference type="SAM" id="Phobius"/>
    </source>
</evidence>
<sequence length="183" mass="20094">MAEPSLISKTYPVRDTAPRRGGVGILMFGGIIIFAASLLIAGGVSLYKSILTRQITALTNSLKRLEADFEPPLVQELFKTSQEIQSASVLLAAHRFPSRLFKFLEENTLASVRFTDFRFDAGEAKLAMTGEARSYTALAEQASVFEKNPLVRRFALANLALKENGNISFGMEIIFDSAILSSR</sequence>
<organism evidence="2 3">
    <name type="scientific">Candidatus Doudnabacteria bacterium RIFCSPHIGHO2_01_52_17</name>
    <dbReference type="NCBI Taxonomy" id="1817820"/>
    <lineage>
        <taxon>Bacteria</taxon>
        <taxon>Candidatus Doudnaibacteriota</taxon>
    </lineage>
</organism>